<evidence type="ECO:0000256" key="1">
    <source>
        <dbReference type="SAM" id="Phobius"/>
    </source>
</evidence>
<keyword evidence="1" id="KW-0812">Transmembrane</keyword>
<reference evidence="2" key="1">
    <citation type="submission" date="2018-05" db="EMBL/GenBank/DDBJ databases">
        <title>Draft genome of Mucuna pruriens seed.</title>
        <authorList>
            <person name="Nnadi N.E."/>
            <person name="Vos R."/>
            <person name="Hasami M.H."/>
            <person name="Devisetty U.K."/>
            <person name="Aguiy J.C."/>
        </authorList>
    </citation>
    <scope>NUCLEOTIDE SEQUENCE [LARGE SCALE GENOMIC DNA]</scope>
    <source>
        <strain evidence="2">JCA_2017</strain>
    </source>
</reference>
<dbReference type="Proteomes" id="UP000257109">
    <property type="component" value="Unassembled WGS sequence"/>
</dbReference>
<dbReference type="PANTHER" id="PTHR35758:SF2">
    <property type="entry name" value="TRANSMEMBRANE PROTEIN"/>
    <property type="match status" value="1"/>
</dbReference>
<dbReference type="EMBL" id="QJKJ01009361">
    <property type="protein sequence ID" value="RDX76858.1"/>
    <property type="molecule type" value="Genomic_DNA"/>
</dbReference>
<keyword evidence="3" id="KW-1185">Reference proteome</keyword>
<feature type="non-terminal residue" evidence="2">
    <location>
        <position position="1"/>
    </location>
</feature>
<organism evidence="2 3">
    <name type="scientific">Mucuna pruriens</name>
    <name type="common">Velvet bean</name>
    <name type="synonym">Dolichos pruriens</name>
    <dbReference type="NCBI Taxonomy" id="157652"/>
    <lineage>
        <taxon>Eukaryota</taxon>
        <taxon>Viridiplantae</taxon>
        <taxon>Streptophyta</taxon>
        <taxon>Embryophyta</taxon>
        <taxon>Tracheophyta</taxon>
        <taxon>Spermatophyta</taxon>
        <taxon>Magnoliopsida</taxon>
        <taxon>eudicotyledons</taxon>
        <taxon>Gunneridae</taxon>
        <taxon>Pentapetalae</taxon>
        <taxon>rosids</taxon>
        <taxon>fabids</taxon>
        <taxon>Fabales</taxon>
        <taxon>Fabaceae</taxon>
        <taxon>Papilionoideae</taxon>
        <taxon>50 kb inversion clade</taxon>
        <taxon>NPAAA clade</taxon>
        <taxon>indigoferoid/millettioid clade</taxon>
        <taxon>Phaseoleae</taxon>
        <taxon>Mucuna</taxon>
    </lineage>
</organism>
<protein>
    <submittedName>
        <fullName evidence="2">Uncharacterized protein</fullName>
    </submittedName>
</protein>
<feature type="transmembrane region" description="Helical" evidence="1">
    <location>
        <begin position="49"/>
        <end position="72"/>
    </location>
</feature>
<name>A0A371FEX7_MUCPR</name>
<dbReference type="OrthoDB" id="1929320at2759"/>
<evidence type="ECO:0000313" key="3">
    <source>
        <dbReference type="Proteomes" id="UP000257109"/>
    </source>
</evidence>
<accession>A0A371FEX7</accession>
<keyword evidence="1" id="KW-1133">Transmembrane helix</keyword>
<dbReference type="AlphaFoldDB" id="A0A371FEX7"/>
<dbReference type="PANTHER" id="PTHR35758">
    <property type="entry name" value="TRANSMEMBRANE PROTEIN"/>
    <property type="match status" value="1"/>
</dbReference>
<gene>
    <name evidence="2" type="ORF">CR513_43103</name>
</gene>
<evidence type="ECO:0000313" key="2">
    <source>
        <dbReference type="EMBL" id="RDX76858.1"/>
    </source>
</evidence>
<dbReference type="STRING" id="157652.A0A371FEX7"/>
<sequence length="139" mass="15883">MEVGDSSRRSRFSSYERVAAISLVVLAVASPLYIDRRPESELEDDEQSINFAFGLPLLLFLLIIAIALSAFLDRNFTRFDRYWIHRVCGSSGGYLATSFMKLMTYFFCESFLCPLPSSLVIRFSDLLNEKTESESRVIK</sequence>
<proteinExistence type="predicted"/>
<feature type="transmembrane region" description="Helical" evidence="1">
    <location>
        <begin position="18"/>
        <end position="34"/>
    </location>
</feature>
<keyword evidence="1" id="KW-0472">Membrane</keyword>
<comment type="caution">
    <text evidence="2">The sequence shown here is derived from an EMBL/GenBank/DDBJ whole genome shotgun (WGS) entry which is preliminary data.</text>
</comment>